<evidence type="ECO:0000313" key="2">
    <source>
        <dbReference type="Proteomes" id="UP001186974"/>
    </source>
</evidence>
<keyword evidence="2" id="KW-1185">Reference proteome</keyword>
<name>A0ACC3DQ94_9PEZI</name>
<organism evidence="1 2">
    <name type="scientific">Coniosporium uncinatum</name>
    <dbReference type="NCBI Taxonomy" id="93489"/>
    <lineage>
        <taxon>Eukaryota</taxon>
        <taxon>Fungi</taxon>
        <taxon>Dikarya</taxon>
        <taxon>Ascomycota</taxon>
        <taxon>Pezizomycotina</taxon>
        <taxon>Dothideomycetes</taxon>
        <taxon>Dothideomycetes incertae sedis</taxon>
        <taxon>Coniosporium</taxon>
    </lineage>
</organism>
<sequence>MVCQPPSYGFLYTGGYTQPGPDQTGLSVDYPVNAAVTDAYTCCASCYQTPGCFLYYLHAGNGNACSFYRTTGGSAPDASAQCPNRRVLEYANVGTSGYFGYGSCSIYVGPP</sequence>
<protein>
    <submittedName>
        <fullName evidence="1">Uncharacterized protein</fullName>
    </submittedName>
</protein>
<comment type="caution">
    <text evidence="1">The sequence shown here is derived from an EMBL/GenBank/DDBJ whole genome shotgun (WGS) entry which is preliminary data.</text>
</comment>
<dbReference type="EMBL" id="JAWDJW010001527">
    <property type="protein sequence ID" value="KAK3078905.1"/>
    <property type="molecule type" value="Genomic_DNA"/>
</dbReference>
<gene>
    <name evidence="1" type="ORF">LTS18_006322</name>
</gene>
<accession>A0ACC3DQ94</accession>
<reference evidence="1" key="1">
    <citation type="submission" date="2024-09" db="EMBL/GenBank/DDBJ databases">
        <title>Black Yeasts Isolated from many extreme environments.</title>
        <authorList>
            <person name="Coleine C."/>
            <person name="Stajich J.E."/>
            <person name="Selbmann L."/>
        </authorList>
    </citation>
    <scope>NUCLEOTIDE SEQUENCE</scope>
    <source>
        <strain evidence="1">CCFEE 5737</strain>
    </source>
</reference>
<dbReference type="Proteomes" id="UP001186974">
    <property type="component" value="Unassembled WGS sequence"/>
</dbReference>
<evidence type="ECO:0000313" key="1">
    <source>
        <dbReference type="EMBL" id="KAK3078905.1"/>
    </source>
</evidence>
<proteinExistence type="predicted"/>